<evidence type="ECO:0000313" key="3">
    <source>
        <dbReference type="Proteomes" id="UP000055136"/>
    </source>
</evidence>
<gene>
    <name evidence="2" type="ORF">Tel_13035</name>
</gene>
<dbReference type="AlphaFoldDB" id="A0A0S2TFP6"/>
<organism evidence="2 3">
    <name type="scientific">Candidatus Tenderia electrophaga</name>
    <dbReference type="NCBI Taxonomy" id="1748243"/>
    <lineage>
        <taxon>Bacteria</taxon>
        <taxon>Pseudomonadati</taxon>
        <taxon>Pseudomonadota</taxon>
        <taxon>Gammaproteobacteria</taxon>
        <taxon>Candidatus Tenderiales</taxon>
        <taxon>Candidatus Tenderiaceae</taxon>
        <taxon>Candidatus Tenderia</taxon>
    </lineage>
</organism>
<proteinExistence type="predicted"/>
<keyword evidence="1" id="KW-0175">Coiled coil</keyword>
<keyword evidence="3" id="KW-1185">Reference proteome</keyword>
<reference evidence="2" key="1">
    <citation type="submission" date="2015-10" db="EMBL/GenBank/DDBJ databases">
        <title>Description of Candidatus Tenderia electrophaga gen. nov, sp. nov., an Uncultivated Electroautotroph from a Biocathode Enrichment.</title>
        <authorList>
            <person name="Eddie B.J."/>
            <person name="Malanoski A.P."/>
            <person name="Wang Z."/>
            <person name="Hall R.J."/>
            <person name="Oh S.D."/>
            <person name="Heiner C."/>
            <person name="Lin B."/>
            <person name="Strycharz-Glaven S.M."/>
        </authorList>
    </citation>
    <scope>NUCLEOTIDE SEQUENCE [LARGE SCALE GENOMIC DNA]</scope>
    <source>
        <strain evidence="2">NRL1</strain>
    </source>
</reference>
<dbReference type="STRING" id="1748243.Tel_13035"/>
<sequence length="201" mass="22722">MSDIKAAQKEMNDAYADYAELKKRLKSFGSRREEVKESIPQLTAKIEEAEKHKQKAMADYAAGVVDQNAVTEARAMVESACREEEQANGMLEAIQGEHRKAVDALYPARDRCRDARRRYCQACAEPIEDQLAGDTKIRRQLLDIFAAAALENDVELGFGQGQVDWELLLTNTFPEPTNDEIDKAIERFERNHMQDSKEVAA</sequence>
<feature type="coiled-coil region" evidence="1">
    <location>
        <begin position="4"/>
        <end position="59"/>
    </location>
</feature>
<name>A0A0S2TFP6_9GAMM</name>
<evidence type="ECO:0000256" key="1">
    <source>
        <dbReference type="SAM" id="Coils"/>
    </source>
</evidence>
<dbReference type="KEGG" id="tee:Tel_13035"/>
<dbReference type="EMBL" id="CP013099">
    <property type="protein sequence ID" value="ALP53985.1"/>
    <property type="molecule type" value="Genomic_DNA"/>
</dbReference>
<protein>
    <submittedName>
        <fullName evidence="2">Uncharacterized protein</fullName>
    </submittedName>
</protein>
<accession>A0A0S2TFP6</accession>
<evidence type="ECO:0000313" key="2">
    <source>
        <dbReference type="EMBL" id="ALP53985.1"/>
    </source>
</evidence>
<dbReference type="Proteomes" id="UP000055136">
    <property type="component" value="Chromosome"/>
</dbReference>